<dbReference type="GO" id="GO:0005886">
    <property type="term" value="C:plasma membrane"/>
    <property type="evidence" value="ECO:0007669"/>
    <property type="project" value="TreeGrafter"/>
</dbReference>
<dbReference type="Gene3D" id="3.40.50.10140">
    <property type="entry name" value="Toll/interleukin-1 receptor homology (TIR) domain"/>
    <property type="match status" value="1"/>
</dbReference>
<dbReference type="PROSITE" id="PS50104">
    <property type="entry name" value="TIR"/>
    <property type="match status" value="1"/>
</dbReference>
<evidence type="ECO:0000256" key="1">
    <source>
        <dbReference type="ARBA" id="ARBA00004370"/>
    </source>
</evidence>
<organism evidence="7 8">
    <name type="scientific">Blautia wexlerae</name>
    <dbReference type="NCBI Taxonomy" id="418240"/>
    <lineage>
        <taxon>Bacteria</taxon>
        <taxon>Bacillati</taxon>
        <taxon>Bacillota</taxon>
        <taxon>Clostridia</taxon>
        <taxon>Lachnospirales</taxon>
        <taxon>Lachnospiraceae</taxon>
        <taxon>Blautia</taxon>
    </lineage>
</organism>
<dbReference type="InterPro" id="IPR000157">
    <property type="entry name" value="TIR_dom"/>
</dbReference>
<dbReference type="Pfam" id="PF13676">
    <property type="entry name" value="TIR_2"/>
    <property type="match status" value="1"/>
</dbReference>
<dbReference type="PANTHER" id="PTHR24365:SF541">
    <property type="entry name" value="PROTEIN TOLL-RELATED"/>
    <property type="match status" value="1"/>
</dbReference>
<evidence type="ECO:0000259" key="6">
    <source>
        <dbReference type="PROSITE" id="PS50104"/>
    </source>
</evidence>
<sequence>MEKNYIWQGEYGKRSHLKVSFKELLKEQDSSSLEMLAIFVNNNPYNFEFYIAVVYDIPKEEHVEKMIGLFENAGLVLRNDLTFFMFMNSMKDRRFNSCAFLGEQDIDLKFENMFDFVEIEDLKKKGYYMQPFGKEKQVFISHSSKDKKDVEMIIPYLNGQDLPVWFDKYSIPVGASITEQVQRGIEESDMVIFWVTDNFLNSNWCQMEMKAYISRMIQENIRICIVMDDDIEIKKLPLFLRDIKHIRRDHRSVIEVAEEIAGIIKHM</sequence>
<dbReference type="GO" id="GO:0038023">
    <property type="term" value="F:signaling receptor activity"/>
    <property type="evidence" value="ECO:0007669"/>
    <property type="project" value="TreeGrafter"/>
</dbReference>
<evidence type="ECO:0000256" key="2">
    <source>
        <dbReference type="ARBA" id="ARBA00022692"/>
    </source>
</evidence>
<evidence type="ECO:0000256" key="4">
    <source>
        <dbReference type="ARBA" id="ARBA00022989"/>
    </source>
</evidence>
<evidence type="ECO:0000256" key="3">
    <source>
        <dbReference type="ARBA" id="ARBA00022729"/>
    </source>
</evidence>
<comment type="caution">
    <text evidence="7">The sequence shown here is derived from an EMBL/GenBank/DDBJ whole genome shotgun (WGS) entry which is preliminary data.</text>
</comment>
<keyword evidence="5" id="KW-0472">Membrane</keyword>
<dbReference type="GO" id="GO:0007165">
    <property type="term" value="P:signal transduction"/>
    <property type="evidence" value="ECO:0007669"/>
    <property type="project" value="InterPro"/>
</dbReference>
<accession>A0A6L8T3G9</accession>
<dbReference type="EMBL" id="WWVQ01000024">
    <property type="protein sequence ID" value="MZL33693.1"/>
    <property type="molecule type" value="Genomic_DNA"/>
</dbReference>
<protein>
    <submittedName>
        <fullName evidence="7">TIR domain-containing protein</fullName>
    </submittedName>
</protein>
<evidence type="ECO:0000256" key="5">
    <source>
        <dbReference type="ARBA" id="ARBA00023136"/>
    </source>
</evidence>
<reference evidence="7 8" key="1">
    <citation type="journal article" date="2019" name="Nat. Med.">
        <title>A library of human gut bacterial isolates paired with longitudinal multiomics data enables mechanistic microbiome research.</title>
        <authorList>
            <person name="Poyet M."/>
            <person name="Groussin M."/>
            <person name="Gibbons S.M."/>
            <person name="Avila-Pacheco J."/>
            <person name="Jiang X."/>
            <person name="Kearney S.M."/>
            <person name="Perrotta A.R."/>
            <person name="Berdy B."/>
            <person name="Zhao S."/>
            <person name="Lieberman T.D."/>
            <person name="Swanson P.K."/>
            <person name="Smith M."/>
            <person name="Roesemann S."/>
            <person name="Alexander J.E."/>
            <person name="Rich S.A."/>
            <person name="Livny J."/>
            <person name="Vlamakis H."/>
            <person name="Clish C."/>
            <person name="Bullock K."/>
            <person name="Deik A."/>
            <person name="Scott J."/>
            <person name="Pierce K.A."/>
            <person name="Xavier R.J."/>
            <person name="Alm E.J."/>
        </authorList>
    </citation>
    <scope>NUCLEOTIDE SEQUENCE [LARGE SCALE GENOMIC DNA]</scope>
    <source>
        <strain evidence="7 8">BIOML-A1</strain>
    </source>
</reference>
<keyword evidence="2" id="KW-0812">Transmembrane</keyword>
<dbReference type="Proteomes" id="UP000477285">
    <property type="component" value="Unassembled WGS sequence"/>
</dbReference>
<dbReference type="PANTHER" id="PTHR24365">
    <property type="entry name" value="TOLL-LIKE RECEPTOR"/>
    <property type="match status" value="1"/>
</dbReference>
<comment type="subcellular location">
    <subcellularLocation>
        <location evidence="1">Membrane</location>
    </subcellularLocation>
</comment>
<feature type="domain" description="TIR" evidence="6">
    <location>
        <begin position="134"/>
        <end position="260"/>
    </location>
</feature>
<dbReference type="SUPFAM" id="SSF52200">
    <property type="entry name" value="Toll/Interleukin receptor TIR domain"/>
    <property type="match status" value="1"/>
</dbReference>
<name>A0A6L8T3G9_9FIRM</name>
<dbReference type="SMART" id="SM00255">
    <property type="entry name" value="TIR"/>
    <property type="match status" value="1"/>
</dbReference>
<dbReference type="AlphaFoldDB" id="A0A6L8T3G9"/>
<gene>
    <name evidence="7" type="ORF">GT728_10905</name>
</gene>
<evidence type="ECO:0000313" key="8">
    <source>
        <dbReference type="Proteomes" id="UP000477285"/>
    </source>
</evidence>
<dbReference type="InterPro" id="IPR035897">
    <property type="entry name" value="Toll_tir_struct_dom_sf"/>
</dbReference>
<evidence type="ECO:0000313" key="7">
    <source>
        <dbReference type="EMBL" id="MZL33693.1"/>
    </source>
</evidence>
<keyword evidence="4" id="KW-1133">Transmembrane helix</keyword>
<dbReference type="RefSeq" id="WP_118633141.1">
    <property type="nucleotide sequence ID" value="NZ_JAAIPC010000016.1"/>
</dbReference>
<keyword evidence="3" id="KW-0732">Signal</keyword>
<proteinExistence type="predicted"/>